<proteinExistence type="predicted"/>
<keyword evidence="2" id="KW-1185">Reference proteome</keyword>
<dbReference type="STRING" id="253628.A0A0D1XTJ4"/>
<dbReference type="Proteomes" id="UP000053259">
    <property type="component" value="Unassembled WGS sequence"/>
</dbReference>
<dbReference type="PANTHER" id="PTHR37540">
    <property type="entry name" value="TRANSCRIPTION FACTOR (ACR-2), PUTATIVE-RELATED-RELATED"/>
    <property type="match status" value="1"/>
</dbReference>
<dbReference type="RefSeq" id="XP_016215890.1">
    <property type="nucleotide sequence ID" value="XM_016356367.1"/>
</dbReference>
<dbReference type="PANTHER" id="PTHR37540:SF5">
    <property type="entry name" value="TRANSCRIPTION FACTOR DOMAIN-CONTAINING PROTEIN"/>
    <property type="match status" value="1"/>
</dbReference>
<dbReference type="HOGENOM" id="CLU_021538_0_0_1"/>
<gene>
    <name evidence="1" type="ORF">PV09_03200</name>
</gene>
<sequence>MLTGSQKLGRLGANPVLHFVEVERSLGWNVDPFTRLHRFRDRRIDTTEIYHHCLTALGRVGKSPAWVERIAEDKLGFLSSLALASAHLDLLRGLDVESAATIAAKCEVLQMIRNSTMKEAAMPSDMTYIAITQLISAEIVFGNRDVSVTHMNGLLSIVNLRGGLSKIGWSDEMGAMSAGKIMIVAISYDIDCPDVFLNASFSLQPHLPNLCQHVPESPAYWKSEDLSTLRRAKHCSPEMRGILIEARALTGLFLETFCVVQNEEPRREAFSFQSSAAAVQARLLRRRANSGNPYYEIVRLAALVYATSLLHRIPLAEASVLIAPDVAETMSSYLVKTDIALCWHGDMAGVLLWATLIGSAVASPLRTLSAKRASPWLRVTNMYCMILLSTEHSDVFFENCRCMLFIQKELRKARASLQLPHRLRGSTD</sequence>
<dbReference type="GeneID" id="27311173"/>
<protein>
    <recommendedName>
        <fullName evidence="3">Transcription factor domain-containing protein</fullName>
    </recommendedName>
</protein>
<evidence type="ECO:0000313" key="1">
    <source>
        <dbReference type="EMBL" id="KIW06021.1"/>
    </source>
</evidence>
<accession>A0A0D1XTJ4</accession>
<organism evidence="1 2">
    <name type="scientific">Verruconis gallopava</name>
    <dbReference type="NCBI Taxonomy" id="253628"/>
    <lineage>
        <taxon>Eukaryota</taxon>
        <taxon>Fungi</taxon>
        <taxon>Dikarya</taxon>
        <taxon>Ascomycota</taxon>
        <taxon>Pezizomycotina</taxon>
        <taxon>Dothideomycetes</taxon>
        <taxon>Pleosporomycetidae</taxon>
        <taxon>Venturiales</taxon>
        <taxon>Sympoventuriaceae</taxon>
        <taxon>Verruconis</taxon>
    </lineage>
</organism>
<dbReference type="AlphaFoldDB" id="A0A0D1XTJ4"/>
<reference evidence="1 2" key="1">
    <citation type="submission" date="2015-01" db="EMBL/GenBank/DDBJ databases">
        <title>The Genome Sequence of Ochroconis gallopava CBS43764.</title>
        <authorList>
            <consortium name="The Broad Institute Genomics Platform"/>
            <person name="Cuomo C."/>
            <person name="de Hoog S."/>
            <person name="Gorbushina A."/>
            <person name="Stielow B."/>
            <person name="Teixiera M."/>
            <person name="Abouelleil A."/>
            <person name="Chapman S.B."/>
            <person name="Priest M."/>
            <person name="Young S.K."/>
            <person name="Wortman J."/>
            <person name="Nusbaum C."/>
            <person name="Birren B."/>
        </authorList>
    </citation>
    <scope>NUCLEOTIDE SEQUENCE [LARGE SCALE GENOMIC DNA]</scope>
    <source>
        <strain evidence="1 2">CBS 43764</strain>
    </source>
</reference>
<dbReference type="OrthoDB" id="415825at2759"/>
<evidence type="ECO:0000313" key="2">
    <source>
        <dbReference type="Proteomes" id="UP000053259"/>
    </source>
</evidence>
<dbReference type="EMBL" id="KN847536">
    <property type="protein sequence ID" value="KIW06021.1"/>
    <property type="molecule type" value="Genomic_DNA"/>
</dbReference>
<name>A0A0D1XTJ4_9PEZI</name>
<evidence type="ECO:0008006" key="3">
    <source>
        <dbReference type="Google" id="ProtNLM"/>
    </source>
</evidence>
<dbReference type="VEuPathDB" id="FungiDB:PV09_03200"/>
<dbReference type="InParanoid" id="A0A0D1XTJ4"/>